<keyword evidence="1" id="KW-0479">Metal-binding</keyword>
<feature type="non-terminal residue" evidence="2">
    <location>
        <position position="1"/>
    </location>
</feature>
<dbReference type="VEuPathDB" id="ToxoDB:TGP89_422150"/>
<dbReference type="GO" id="GO:0000278">
    <property type="term" value="P:mitotic cell cycle"/>
    <property type="evidence" value="ECO:0007669"/>
    <property type="project" value="TreeGrafter"/>
</dbReference>
<keyword evidence="1" id="KW-0235">DNA replication</keyword>
<keyword evidence="1" id="KW-0548">Nucleotidyltransferase</keyword>
<dbReference type="PANTHER" id="PTHR10670:SF0">
    <property type="entry name" value="DNA POLYMERASE EPSILON CATALYTIC SUBUNIT A"/>
    <property type="match status" value="1"/>
</dbReference>
<keyword evidence="1" id="KW-0408">Iron</keyword>
<dbReference type="GO" id="GO:0051539">
    <property type="term" value="F:4 iron, 4 sulfur cluster binding"/>
    <property type="evidence" value="ECO:0007669"/>
    <property type="project" value="UniProtKB-KW"/>
</dbReference>
<dbReference type="SUPFAM" id="SSF53098">
    <property type="entry name" value="Ribonuclease H-like"/>
    <property type="match status" value="1"/>
</dbReference>
<dbReference type="EMBL" id="AEYI02002661">
    <property type="protein sequence ID" value="KFG27718.1"/>
    <property type="molecule type" value="Genomic_DNA"/>
</dbReference>
<keyword evidence="1" id="KW-0004">4Fe-4S</keyword>
<dbReference type="InterPro" id="IPR012337">
    <property type="entry name" value="RNaseH-like_sf"/>
</dbReference>
<keyword evidence="1" id="KW-0411">Iron-sulfur</keyword>
<gene>
    <name evidence="2" type="ORF">TGP89_422150</name>
</gene>
<dbReference type="PANTHER" id="PTHR10670">
    <property type="entry name" value="DNA POLYMERASE EPSILON CATALYTIC SUBUNIT A"/>
    <property type="match status" value="1"/>
</dbReference>
<dbReference type="GO" id="GO:0006297">
    <property type="term" value="P:nucleotide-excision repair, DNA gap filling"/>
    <property type="evidence" value="ECO:0007669"/>
    <property type="project" value="TreeGrafter"/>
</dbReference>
<protein>
    <recommendedName>
        <fullName evidence="1">DNA polymerase epsilon catalytic subunit</fullName>
        <ecNumber evidence="1">2.7.7.7</ecNumber>
    </recommendedName>
</protein>
<keyword evidence="1" id="KW-0239">DNA-directed DNA polymerase</keyword>
<dbReference type="Gene3D" id="3.30.420.10">
    <property type="entry name" value="Ribonuclease H-like superfamily/Ribonuclease H"/>
    <property type="match status" value="1"/>
</dbReference>
<comment type="similarity">
    <text evidence="1">Belongs to the DNA polymerase type-B family.</text>
</comment>
<keyword evidence="1" id="KW-0238">DNA-binding</keyword>
<comment type="caution">
    <text evidence="2">The sequence shown here is derived from an EMBL/GenBank/DDBJ whole genome shotgun (WGS) entry which is preliminary data.</text>
</comment>
<keyword evidence="1" id="KW-0862">Zinc</keyword>
<dbReference type="GO" id="GO:0006272">
    <property type="term" value="P:leading strand elongation"/>
    <property type="evidence" value="ECO:0007669"/>
    <property type="project" value="TreeGrafter"/>
</dbReference>
<accession>A0A086J6F0</accession>
<dbReference type="EC" id="2.7.7.7" evidence="1"/>
<dbReference type="GO" id="GO:0003677">
    <property type="term" value="F:DNA binding"/>
    <property type="evidence" value="ECO:0007669"/>
    <property type="project" value="UniProtKB-KW"/>
</dbReference>
<dbReference type="InterPro" id="IPR029703">
    <property type="entry name" value="POL2"/>
</dbReference>
<comment type="catalytic activity">
    <reaction evidence="1">
        <text>DNA(n) + a 2'-deoxyribonucleoside 5'-triphosphate = DNA(n+1) + diphosphate</text>
        <dbReference type="Rhea" id="RHEA:22508"/>
        <dbReference type="Rhea" id="RHEA-COMP:17339"/>
        <dbReference type="Rhea" id="RHEA-COMP:17340"/>
        <dbReference type="ChEBI" id="CHEBI:33019"/>
        <dbReference type="ChEBI" id="CHEBI:61560"/>
        <dbReference type="ChEBI" id="CHEBI:173112"/>
        <dbReference type="EC" id="2.7.7.7"/>
    </reaction>
</comment>
<dbReference type="GO" id="GO:0006287">
    <property type="term" value="P:base-excision repair, gap-filling"/>
    <property type="evidence" value="ECO:0007669"/>
    <property type="project" value="TreeGrafter"/>
</dbReference>
<feature type="non-terminal residue" evidence="2">
    <location>
        <position position="140"/>
    </location>
</feature>
<dbReference type="GO" id="GO:0008310">
    <property type="term" value="F:single-stranded DNA 3'-5' DNA exonuclease activity"/>
    <property type="evidence" value="ECO:0007669"/>
    <property type="project" value="TreeGrafter"/>
</dbReference>
<dbReference type="InterPro" id="IPR036397">
    <property type="entry name" value="RNaseH_sf"/>
</dbReference>
<name>A0A086J6F0_TOXGO</name>
<keyword evidence="1" id="KW-0539">Nucleus</keyword>
<dbReference type="GO" id="GO:0003887">
    <property type="term" value="F:DNA-directed DNA polymerase activity"/>
    <property type="evidence" value="ECO:0007669"/>
    <property type="project" value="UniProtKB-KW"/>
</dbReference>
<sequence length="140" mass="16012">RGYPHLSRVSAHSSPLVLALSFSRLRLFQVPLALNRPQELAVYSVSDAVATFFLYEKYIHNFILALCTIIPMTPEYVLRQGSGTLCEQLLMAEAAGRNVLFPNKHQHRYLQYWRDEKSKKMHLVLEDSYVGGRVESLKCG</sequence>
<evidence type="ECO:0000313" key="2">
    <source>
        <dbReference type="EMBL" id="KFG27718.1"/>
    </source>
</evidence>
<comment type="function">
    <text evidence="1">DNA polymerase II participates in chromosomal DNA replication.</text>
</comment>
<keyword evidence="1" id="KW-0863">Zinc-finger</keyword>
<keyword evidence="1" id="KW-0808">Transferase</keyword>
<dbReference type="GO" id="GO:0008622">
    <property type="term" value="C:epsilon DNA polymerase complex"/>
    <property type="evidence" value="ECO:0007669"/>
    <property type="project" value="InterPro"/>
</dbReference>
<proteinExistence type="inferred from homology"/>
<comment type="cofactor">
    <cofactor evidence="1">
        <name>[4Fe-4S] cluster</name>
        <dbReference type="ChEBI" id="CHEBI:49883"/>
    </cofactor>
</comment>
<organism evidence="2 3">
    <name type="scientific">Toxoplasma gondii p89</name>
    <dbReference type="NCBI Taxonomy" id="943119"/>
    <lineage>
        <taxon>Eukaryota</taxon>
        <taxon>Sar</taxon>
        <taxon>Alveolata</taxon>
        <taxon>Apicomplexa</taxon>
        <taxon>Conoidasida</taxon>
        <taxon>Coccidia</taxon>
        <taxon>Eucoccidiorida</taxon>
        <taxon>Eimeriorina</taxon>
        <taxon>Sarcocystidae</taxon>
        <taxon>Toxoplasma</taxon>
    </lineage>
</organism>
<comment type="subcellular location">
    <subcellularLocation>
        <location evidence="1">Nucleus</location>
    </subcellularLocation>
</comment>
<dbReference type="GO" id="GO:0045004">
    <property type="term" value="P:DNA replication proofreading"/>
    <property type="evidence" value="ECO:0007669"/>
    <property type="project" value="TreeGrafter"/>
</dbReference>
<dbReference type="GO" id="GO:0008270">
    <property type="term" value="F:zinc ion binding"/>
    <property type="evidence" value="ECO:0007669"/>
    <property type="project" value="UniProtKB-KW"/>
</dbReference>
<reference evidence="2 3" key="1">
    <citation type="submission" date="2014-03" db="EMBL/GenBank/DDBJ databases">
        <authorList>
            <person name="Sibley D."/>
            <person name="Venepally P."/>
            <person name="Karamycheva S."/>
            <person name="Hadjithomas M."/>
            <person name="Khan A."/>
            <person name="Brunk B."/>
            <person name="Roos D."/>
            <person name="Caler E."/>
            <person name="Lorenzi H."/>
        </authorList>
    </citation>
    <scope>NUCLEOTIDE SEQUENCE [LARGE SCALE GENOMIC DNA]</scope>
    <source>
        <strain evidence="3">p89</strain>
    </source>
</reference>
<evidence type="ECO:0000256" key="1">
    <source>
        <dbReference type="RuleBase" id="RU365029"/>
    </source>
</evidence>
<dbReference type="AlphaFoldDB" id="A0A086J6F0"/>
<evidence type="ECO:0000313" key="3">
    <source>
        <dbReference type="Proteomes" id="UP000028828"/>
    </source>
</evidence>
<dbReference type="Proteomes" id="UP000028828">
    <property type="component" value="Unassembled WGS sequence"/>
</dbReference>